<dbReference type="InterPro" id="IPR023753">
    <property type="entry name" value="FAD/NAD-binding_dom"/>
</dbReference>
<reference evidence="5" key="1">
    <citation type="journal article" date="2023" name="Microbiol Resour">
        <title>Genome Sequences of Rhodoplanes serenus and Two Thermotolerant Strains, Rhodoplanes tepidamans and 'Rhodoplanes cryptolactis,' Further Refine the Genus.</title>
        <authorList>
            <person name="Rayyan A.A."/>
            <person name="Kyndt J.A."/>
        </authorList>
    </citation>
    <scope>NUCLEOTIDE SEQUENCE</scope>
    <source>
        <strain evidence="5">DSM 9987</strain>
    </source>
</reference>
<dbReference type="InterPro" id="IPR036249">
    <property type="entry name" value="Thioredoxin-like_sf"/>
</dbReference>
<gene>
    <name evidence="5" type="ORF">PQJ73_06850</name>
</gene>
<keyword evidence="3" id="KW-0560">Oxidoreductase</keyword>
<reference evidence="5" key="2">
    <citation type="submission" date="2023-02" db="EMBL/GenBank/DDBJ databases">
        <authorList>
            <person name="Rayyan A."/>
            <person name="Meyer T."/>
            <person name="Kyndt J.A."/>
        </authorList>
    </citation>
    <scope>NUCLEOTIDE SEQUENCE</scope>
    <source>
        <strain evidence="5">DSM 9987</strain>
    </source>
</reference>
<feature type="domain" description="FAD/NAD(P)-binding" evidence="4">
    <location>
        <begin position="10"/>
        <end position="300"/>
    </location>
</feature>
<evidence type="ECO:0000313" key="5">
    <source>
        <dbReference type="EMBL" id="MDC7785396.1"/>
    </source>
</evidence>
<comment type="caution">
    <text evidence="5">The sequence shown here is derived from an EMBL/GenBank/DDBJ whole genome shotgun (WGS) entry which is preliminary data.</text>
</comment>
<evidence type="ECO:0000259" key="4">
    <source>
        <dbReference type="Pfam" id="PF07992"/>
    </source>
</evidence>
<dbReference type="Pfam" id="PF07992">
    <property type="entry name" value="Pyr_redox_2"/>
    <property type="match status" value="1"/>
</dbReference>
<sequence>MPVSKDHQHYDLVVIGGGPAGLTAALYGGRARLKTLVIEKGLIGGLATYTNEIANYPGFPEGITGLELAKKFEKQARHFGAEFKNTPVKRVDLTGRDKVIETFRTVYHAKAVIIATGGKPRLLGVPGEESFLYDKGISFCATCDAASCKDKVVMVIGSGDAAVEEGLFLTKFASKVIMSVIHEEGHMDANAAAQAEAMREPKMEFRWNTVVDHFEGGERLEAVILKDTRSGELVPVPVDRCFYFIGYLPATELFQGQVELTERGYIPTNTRMQTNLDGVFAAGDVRQTCLRQVATAVGDGAIAGFEAERYIAELDVFENQLLQCELPGMIYVYSPIDERSRDFMPTVREIERRYAGRVRLGLVDTYKGECLAARLGAVDTPSLVFTQDGKVVAKTRVLDPARITAALDALVDHREPELAE</sequence>
<evidence type="ECO:0000256" key="3">
    <source>
        <dbReference type="ARBA" id="ARBA00023002"/>
    </source>
</evidence>
<dbReference type="SUPFAM" id="SSF52833">
    <property type="entry name" value="Thioredoxin-like"/>
    <property type="match status" value="1"/>
</dbReference>
<keyword evidence="2" id="KW-0285">Flavoprotein</keyword>
<dbReference type="InterPro" id="IPR050097">
    <property type="entry name" value="Ferredoxin-NADP_redctase_2"/>
</dbReference>
<keyword evidence="6" id="KW-1185">Reference proteome</keyword>
<organism evidence="5 6">
    <name type="scientific">Rhodoplanes tepidamans</name>
    <name type="common">Rhodoplanes cryptolactis</name>
    <dbReference type="NCBI Taxonomy" id="200616"/>
    <lineage>
        <taxon>Bacteria</taxon>
        <taxon>Pseudomonadati</taxon>
        <taxon>Pseudomonadota</taxon>
        <taxon>Alphaproteobacteria</taxon>
        <taxon>Hyphomicrobiales</taxon>
        <taxon>Nitrobacteraceae</taxon>
        <taxon>Rhodoplanes</taxon>
    </lineage>
</organism>
<dbReference type="EMBL" id="JAQQLI010000007">
    <property type="protein sequence ID" value="MDC7785396.1"/>
    <property type="molecule type" value="Genomic_DNA"/>
</dbReference>
<dbReference type="SUPFAM" id="SSF51905">
    <property type="entry name" value="FAD/NAD(P)-binding domain"/>
    <property type="match status" value="1"/>
</dbReference>
<evidence type="ECO:0000256" key="2">
    <source>
        <dbReference type="ARBA" id="ARBA00022630"/>
    </source>
</evidence>
<dbReference type="RefSeq" id="WP_272776242.1">
    <property type="nucleotide sequence ID" value="NZ_JAQQLI010000007.1"/>
</dbReference>
<dbReference type="Gene3D" id="3.40.30.10">
    <property type="entry name" value="Glutaredoxin"/>
    <property type="match status" value="1"/>
</dbReference>
<dbReference type="Gene3D" id="3.50.50.60">
    <property type="entry name" value="FAD/NAD(P)-binding domain"/>
    <property type="match status" value="2"/>
</dbReference>
<proteinExistence type="predicted"/>
<name>A0ABT5J717_RHOTP</name>
<evidence type="ECO:0000313" key="6">
    <source>
        <dbReference type="Proteomes" id="UP001165652"/>
    </source>
</evidence>
<dbReference type="Proteomes" id="UP001165652">
    <property type="component" value="Unassembled WGS sequence"/>
</dbReference>
<dbReference type="PRINTS" id="PR00368">
    <property type="entry name" value="FADPNR"/>
</dbReference>
<dbReference type="PRINTS" id="PR00469">
    <property type="entry name" value="PNDRDTASEII"/>
</dbReference>
<accession>A0ABT5J717</accession>
<protein>
    <recommendedName>
        <fullName evidence="1">Thioredoxin reductase</fullName>
    </recommendedName>
</protein>
<dbReference type="InterPro" id="IPR036188">
    <property type="entry name" value="FAD/NAD-bd_sf"/>
</dbReference>
<evidence type="ECO:0000256" key="1">
    <source>
        <dbReference type="ARBA" id="ARBA00018719"/>
    </source>
</evidence>
<dbReference type="PANTHER" id="PTHR48105">
    <property type="entry name" value="THIOREDOXIN REDUCTASE 1-RELATED-RELATED"/>
    <property type="match status" value="1"/>
</dbReference>